<proteinExistence type="predicted"/>
<evidence type="ECO:0000313" key="2">
    <source>
        <dbReference type="Proteomes" id="UP000815325"/>
    </source>
</evidence>
<name>A0ABQ7GT39_DUNSA</name>
<evidence type="ECO:0000313" key="1">
    <source>
        <dbReference type="EMBL" id="KAF5837770.1"/>
    </source>
</evidence>
<dbReference type="EMBL" id="MU069604">
    <property type="protein sequence ID" value="KAF5837770.1"/>
    <property type="molecule type" value="Genomic_DNA"/>
</dbReference>
<gene>
    <name evidence="1" type="ORF">DUNSADRAFT_3913</name>
</gene>
<accession>A0ABQ7GT39</accession>
<organism evidence="1 2">
    <name type="scientific">Dunaliella salina</name>
    <name type="common">Green alga</name>
    <name type="synonym">Protococcus salinus</name>
    <dbReference type="NCBI Taxonomy" id="3046"/>
    <lineage>
        <taxon>Eukaryota</taxon>
        <taxon>Viridiplantae</taxon>
        <taxon>Chlorophyta</taxon>
        <taxon>core chlorophytes</taxon>
        <taxon>Chlorophyceae</taxon>
        <taxon>CS clade</taxon>
        <taxon>Chlamydomonadales</taxon>
        <taxon>Dunaliellaceae</taxon>
        <taxon>Dunaliella</taxon>
    </lineage>
</organism>
<reference evidence="1" key="1">
    <citation type="submission" date="2017-08" db="EMBL/GenBank/DDBJ databases">
        <authorList>
            <person name="Polle J.E."/>
            <person name="Barry K."/>
            <person name="Cushman J."/>
            <person name="Schmutz J."/>
            <person name="Tran D."/>
            <person name="Hathwaick L.T."/>
            <person name="Yim W.C."/>
            <person name="Jenkins J."/>
            <person name="Mckie-Krisberg Z.M."/>
            <person name="Prochnik S."/>
            <person name="Lindquist E."/>
            <person name="Dockter R.B."/>
            <person name="Adam C."/>
            <person name="Molina H."/>
            <person name="Bunkerborg J."/>
            <person name="Jin E."/>
            <person name="Buchheim M."/>
            <person name="Magnuson J."/>
        </authorList>
    </citation>
    <scope>NUCLEOTIDE SEQUENCE</scope>
    <source>
        <strain evidence="1">CCAP 19/18</strain>
    </source>
</reference>
<comment type="caution">
    <text evidence="1">The sequence shown here is derived from an EMBL/GenBank/DDBJ whole genome shotgun (WGS) entry which is preliminary data.</text>
</comment>
<protein>
    <submittedName>
        <fullName evidence="1">Uncharacterized protein</fullName>
    </submittedName>
</protein>
<keyword evidence="2" id="KW-1185">Reference proteome</keyword>
<dbReference type="Proteomes" id="UP000815325">
    <property type="component" value="Unassembled WGS sequence"/>
</dbReference>
<sequence length="110" mass="12540">MEWRLQNINLKQSVHHWQLGIPDAVVVIIHQDYRANIARMTSYVVLDQAEASACWDPHWKAPQTIMLSLLTHHLASSAAQTQKYVKLSCSNLLHIPETEFPQTQQQNGLG</sequence>